<reference evidence="3 4" key="1">
    <citation type="journal article" date="2009" name="Stand. Genomic Sci.">
        <title>Complete genome sequence of Stackebrandtia nassauensis type strain (LLR-40K-21).</title>
        <authorList>
            <person name="Munk C."/>
            <person name="Lapidus A."/>
            <person name="Copeland A."/>
            <person name="Jando M."/>
            <person name="Mayilraj S."/>
            <person name="Glavina Del Rio T."/>
            <person name="Nolan M."/>
            <person name="Chen F."/>
            <person name="Lucas S."/>
            <person name="Tice H."/>
            <person name="Cheng J.F."/>
            <person name="Han C."/>
            <person name="Detter J.C."/>
            <person name="Bruce D."/>
            <person name="Goodwin L."/>
            <person name="Chain P."/>
            <person name="Pitluck S."/>
            <person name="Goker M."/>
            <person name="Ovchinikova G."/>
            <person name="Pati A."/>
            <person name="Ivanova N."/>
            <person name="Mavromatis K."/>
            <person name="Chen A."/>
            <person name="Palaniappan K."/>
            <person name="Land M."/>
            <person name="Hauser L."/>
            <person name="Chang Y.J."/>
            <person name="Jeffries C.D."/>
            <person name="Bristow J."/>
            <person name="Eisen J.A."/>
            <person name="Markowitz V."/>
            <person name="Hugenholtz P."/>
            <person name="Kyrpides N.C."/>
            <person name="Klenk H.P."/>
        </authorList>
    </citation>
    <scope>NUCLEOTIDE SEQUENCE [LARGE SCALE GENOMIC DNA]</scope>
    <source>
        <strain evidence="4">DSM 44728 / CIP 108903 / NRRL B-16338 / NBRC 102104 / LLR-40K-21</strain>
    </source>
</reference>
<dbReference type="Proteomes" id="UP000000844">
    <property type="component" value="Chromosome"/>
</dbReference>
<gene>
    <name evidence="3" type="ordered locus">Snas_5401</name>
</gene>
<accession>D3PV09</accession>
<dbReference type="eggNOG" id="COG0758">
    <property type="taxonomic scope" value="Bacteria"/>
</dbReference>
<dbReference type="SUPFAM" id="SSF102405">
    <property type="entry name" value="MCP/YpsA-like"/>
    <property type="match status" value="1"/>
</dbReference>
<proteinExistence type="inferred from homology"/>
<dbReference type="KEGG" id="sna:Snas_5401"/>
<evidence type="ECO:0000256" key="1">
    <source>
        <dbReference type="ARBA" id="ARBA00006525"/>
    </source>
</evidence>
<dbReference type="Gene3D" id="3.40.50.450">
    <property type="match status" value="1"/>
</dbReference>
<keyword evidence="4" id="KW-1185">Reference proteome</keyword>
<protein>
    <submittedName>
        <fullName evidence="3">SMF family protein</fullName>
    </submittedName>
</protein>
<organism evidence="3 4">
    <name type="scientific">Stackebrandtia nassauensis (strain DSM 44728 / CIP 108903 / NRRL B-16338 / NBRC 102104 / LLR-40K-21)</name>
    <dbReference type="NCBI Taxonomy" id="446470"/>
    <lineage>
        <taxon>Bacteria</taxon>
        <taxon>Bacillati</taxon>
        <taxon>Actinomycetota</taxon>
        <taxon>Actinomycetes</taxon>
        <taxon>Glycomycetales</taxon>
        <taxon>Glycomycetaceae</taxon>
        <taxon>Stackebrandtia</taxon>
    </lineage>
</organism>
<evidence type="ECO:0000313" key="3">
    <source>
        <dbReference type="EMBL" id="ADD45033.1"/>
    </source>
</evidence>
<dbReference type="GO" id="GO:0009294">
    <property type="term" value="P:DNA-mediated transformation"/>
    <property type="evidence" value="ECO:0007669"/>
    <property type="project" value="InterPro"/>
</dbReference>
<dbReference type="STRING" id="446470.Snas_5401"/>
<feature type="domain" description="Smf/DprA SLOG" evidence="2">
    <location>
        <begin position="82"/>
        <end position="299"/>
    </location>
</feature>
<evidence type="ECO:0000259" key="2">
    <source>
        <dbReference type="Pfam" id="PF02481"/>
    </source>
</evidence>
<dbReference type="PANTHER" id="PTHR43022">
    <property type="entry name" value="PROTEIN SMF"/>
    <property type="match status" value="1"/>
</dbReference>
<dbReference type="EMBL" id="CP001778">
    <property type="protein sequence ID" value="ADD45033.1"/>
    <property type="molecule type" value="Genomic_DNA"/>
</dbReference>
<dbReference type="InterPro" id="IPR057666">
    <property type="entry name" value="DrpA_SLOG"/>
</dbReference>
<dbReference type="OrthoDB" id="9785707at2"/>
<sequence>MTTTPSDDLLARIALAILEVPNAADSGEPQGVAATDILDRLDAGQPPSGVSRDRVKDRFEGRRVRAVATEQLERSREAGARIIVPGDQEWPPRLGDLARVPDAVVPWCLWLRGPAPLAQTTEQSVAIVGARCCTPYGHTVASELAFQVASSGWAVASGGAYGIDVAAHRAVLAAEAAPTIAVVACGVDQYYPSGHREVFDRIAQTGLIVSQFPVGFAPQRHRFLTRNQVLAALTRGTVVVEAAARSGAKHCLGQAAAMGRYVAGVPGPVTSAYSRGVHQVLRDQHARVVTSGVELLDDLASVVGDASVAD</sequence>
<dbReference type="Pfam" id="PF02481">
    <property type="entry name" value="DNA_processg_A"/>
    <property type="match status" value="1"/>
</dbReference>
<name>D3PV09_STANL</name>
<dbReference type="RefSeq" id="WP_013020604.1">
    <property type="nucleotide sequence ID" value="NC_013947.1"/>
</dbReference>
<dbReference type="HOGENOM" id="CLU_029601_2_2_11"/>
<dbReference type="AlphaFoldDB" id="D3PV09"/>
<dbReference type="InterPro" id="IPR003488">
    <property type="entry name" value="DprA"/>
</dbReference>
<dbReference type="PANTHER" id="PTHR43022:SF1">
    <property type="entry name" value="PROTEIN SMF"/>
    <property type="match status" value="1"/>
</dbReference>
<evidence type="ECO:0000313" key="4">
    <source>
        <dbReference type="Proteomes" id="UP000000844"/>
    </source>
</evidence>
<comment type="similarity">
    <text evidence="1">Belongs to the DprA/Smf family.</text>
</comment>